<dbReference type="GO" id="GO:0005829">
    <property type="term" value="C:cytosol"/>
    <property type="evidence" value="ECO:0007669"/>
    <property type="project" value="TreeGrafter"/>
</dbReference>
<dbReference type="OrthoDB" id="9800595at2"/>
<dbReference type="SUPFAM" id="SSF53067">
    <property type="entry name" value="Actin-like ATPase domain"/>
    <property type="match status" value="1"/>
</dbReference>
<feature type="binding site" evidence="3">
    <location>
        <begin position="10"/>
        <end position="15"/>
    </location>
    <ligand>
        <name>ATP</name>
        <dbReference type="ChEBI" id="CHEBI:30616"/>
    </ligand>
</feature>
<dbReference type="GO" id="GO:0005536">
    <property type="term" value="F:D-glucose binding"/>
    <property type="evidence" value="ECO:0007669"/>
    <property type="project" value="InterPro"/>
</dbReference>
<evidence type="ECO:0000313" key="6">
    <source>
        <dbReference type="Proteomes" id="UP000249254"/>
    </source>
</evidence>
<dbReference type="RefSeq" id="WP_111527566.1">
    <property type="nucleotide sequence ID" value="NZ_JBHRSG010000002.1"/>
</dbReference>
<keyword evidence="1 3" id="KW-0808">Transferase</keyword>
<dbReference type="AlphaFoldDB" id="A0A328AH35"/>
<evidence type="ECO:0000256" key="2">
    <source>
        <dbReference type="ARBA" id="ARBA00022777"/>
    </source>
</evidence>
<comment type="similarity">
    <text evidence="3 4">Belongs to the bacterial glucokinase family.</text>
</comment>
<dbReference type="InterPro" id="IPR003836">
    <property type="entry name" value="Glucokinase"/>
</dbReference>
<proteinExistence type="inferred from homology"/>
<dbReference type="EMBL" id="QFYQ01000001">
    <property type="protein sequence ID" value="RAK53815.1"/>
    <property type="molecule type" value="Genomic_DNA"/>
</dbReference>
<dbReference type="NCBIfam" id="TIGR00749">
    <property type="entry name" value="glk"/>
    <property type="match status" value="1"/>
</dbReference>
<comment type="subcellular location">
    <subcellularLocation>
        <location evidence="3">Cytoplasm</location>
    </subcellularLocation>
</comment>
<dbReference type="PANTHER" id="PTHR47690">
    <property type="entry name" value="GLUCOKINASE"/>
    <property type="match status" value="1"/>
</dbReference>
<accession>A0A328AH35</accession>
<sequence length="323" mass="34200">MKAQYLGLVGDVGGTNARFALVDTDRRVRNLHVYQAANYASLTDVIDDYLERTMGKRRPPRAVIAVAGPVTDGEITFTNLHWQVSEGDLLAHFEFEAVKLLNDFAAQALACPRLDPEDLKPIGPAIRGGGHDCPIVVLGAGTGFGVAGLARGPLGDLAIATEGGHAGFAPTDEVEVEIWKRLQAKYGRVSIERLLSGQGLFDIYRCLCELGNTDGACANEKAVMEAGAAGDAAAGAALDRFCAILGSVAGDLALSFGARGGAFISGGIAPRMADRLAASQFRARFEAKGRLSHFVQEIPTALVLHPYPAILGSARELEQMERL</sequence>
<keyword evidence="2 3" id="KW-0418">Kinase</keyword>
<evidence type="ECO:0000256" key="1">
    <source>
        <dbReference type="ARBA" id="ARBA00022679"/>
    </source>
</evidence>
<dbReference type="PANTHER" id="PTHR47690:SF1">
    <property type="entry name" value="GLUCOKINASE"/>
    <property type="match status" value="1"/>
</dbReference>
<comment type="catalytic activity">
    <reaction evidence="3">
        <text>D-glucose + ATP = D-glucose 6-phosphate + ADP + H(+)</text>
        <dbReference type="Rhea" id="RHEA:17825"/>
        <dbReference type="ChEBI" id="CHEBI:4167"/>
        <dbReference type="ChEBI" id="CHEBI:15378"/>
        <dbReference type="ChEBI" id="CHEBI:30616"/>
        <dbReference type="ChEBI" id="CHEBI:61548"/>
        <dbReference type="ChEBI" id="CHEBI:456216"/>
        <dbReference type="EC" id="2.7.1.2"/>
    </reaction>
</comment>
<dbReference type="InterPro" id="IPR043129">
    <property type="entry name" value="ATPase_NBD"/>
</dbReference>
<dbReference type="EC" id="2.7.1.2" evidence="3"/>
<dbReference type="Pfam" id="PF02685">
    <property type="entry name" value="Glucokinase"/>
    <property type="match status" value="1"/>
</dbReference>
<keyword evidence="3" id="KW-0963">Cytoplasm</keyword>
<gene>
    <name evidence="3 5" type="primary">glk</name>
    <name evidence="5" type="ORF">DJ017_04360</name>
</gene>
<dbReference type="GO" id="GO:0006096">
    <property type="term" value="P:glycolytic process"/>
    <property type="evidence" value="ECO:0007669"/>
    <property type="project" value="UniProtKB-UniRule"/>
</dbReference>
<dbReference type="CDD" id="cd24008">
    <property type="entry name" value="ASKHA_NBD_GLK"/>
    <property type="match status" value="1"/>
</dbReference>
<comment type="caution">
    <text evidence="5">The sequence shown here is derived from an EMBL/GenBank/DDBJ whole genome shotgun (WGS) entry which is preliminary data.</text>
</comment>
<dbReference type="HAMAP" id="MF_00524">
    <property type="entry name" value="Glucokinase"/>
    <property type="match status" value="1"/>
</dbReference>
<name>A0A328AH35_9CAUL</name>
<keyword evidence="3" id="KW-0067">ATP-binding</keyword>
<evidence type="ECO:0000313" key="5">
    <source>
        <dbReference type="EMBL" id="RAK53815.1"/>
    </source>
</evidence>
<reference evidence="6" key="1">
    <citation type="submission" date="2018-05" db="EMBL/GenBank/DDBJ databases">
        <authorList>
            <person name="Li X."/>
        </authorList>
    </citation>
    <scope>NUCLEOTIDE SEQUENCE [LARGE SCALE GENOMIC DNA]</scope>
    <source>
        <strain evidence="6">LX32</strain>
    </source>
</reference>
<keyword evidence="3" id="KW-0547">Nucleotide-binding</keyword>
<dbReference type="Gene3D" id="3.40.367.20">
    <property type="match status" value="1"/>
</dbReference>
<evidence type="ECO:0000256" key="4">
    <source>
        <dbReference type="RuleBase" id="RU004046"/>
    </source>
</evidence>
<dbReference type="InterPro" id="IPR050201">
    <property type="entry name" value="Bacterial_glucokinase"/>
</dbReference>
<dbReference type="GO" id="GO:0005524">
    <property type="term" value="F:ATP binding"/>
    <property type="evidence" value="ECO:0007669"/>
    <property type="project" value="UniProtKB-UniRule"/>
</dbReference>
<keyword evidence="6" id="KW-1185">Reference proteome</keyword>
<organism evidence="5 6">
    <name type="scientific">Phenylobacterium soli</name>
    <dbReference type="NCBI Taxonomy" id="2170551"/>
    <lineage>
        <taxon>Bacteria</taxon>
        <taxon>Pseudomonadati</taxon>
        <taxon>Pseudomonadota</taxon>
        <taxon>Alphaproteobacteria</taxon>
        <taxon>Caulobacterales</taxon>
        <taxon>Caulobacteraceae</taxon>
        <taxon>Phenylobacterium</taxon>
    </lineage>
</organism>
<dbReference type="GO" id="GO:0004340">
    <property type="term" value="F:glucokinase activity"/>
    <property type="evidence" value="ECO:0007669"/>
    <property type="project" value="UniProtKB-UniRule"/>
</dbReference>
<protein>
    <recommendedName>
        <fullName evidence="3">Glucokinase</fullName>
        <ecNumber evidence="3">2.7.1.2</ecNumber>
    </recommendedName>
    <alternativeName>
        <fullName evidence="3">Glucose kinase</fullName>
    </alternativeName>
</protein>
<dbReference type="Proteomes" id="UP000249254">
    <property type="component" value="Unassembled WGS sequence"/>
</dbReference>
<dbReference type="Gene3D" id="3.30.420.40">
    <property type="match status" value="1"/>
</dbReference>
<evidence type="ECO:0000256" key="3">
    <source>
        <dbReference type="HAMAP-Rule" id="MF_00524"/>
    </source>
</evidence>
<keyword evidence="3" id="KW-0324">Glycolysis</keyword>